<protein>
    <recommendedName>
        <fullName evidence="3">Apea-like HEPN domain-containing protein</fullName>
    </recommendedName>
</protein>
<evidence type="ECO:0000313" key="2">
    <source>
        <dbReference type="Proteomes" id="UP000619534"/>
    </source>
</evidence>
<dbReference type="RefSeq" id="WP_062446185.1">
    <property type="nucleotide sequence ID" value="NZ_BMCJ01000003.1"/>
</dbReference>
<dbReference type="Proteomes" id="UP000619534">
    <property type="component" value="Unassembled WGS sequence"/>
</dbReference>
<accession>A0ABQ1NZ68</accession>
<proteinExistence type="predicted"/>
<sequence length="331" mass="37663">MNINQVEKEIRSHIRVTQQTVILAKKFILNEEGTIEVNSSLERFTTSQGYPKISRVVIHNSVPIEEQIKQASGYLSRYIAYSQAILELVHSNYLFPTSQQLFPFGGNLDIPWTTVVPGAGGSSSSWRFSDFIIPVPAVLKKSMVKNNTKEFTLFDVDLFISQLNIPNAHEDVIEAINDTISCFKKELYRPSLTMLGKAVEGAWIELGISLCDYAISKGLDDEKNNQLKEKLMGQDSFVYKVDKVIKLYSSHYKDWFNELRRITSIQPAFLEEIRIWTDVIREARNAIHFGATINSENNYEKTSVLLLAAISNFKTLYYLKQTADDALSQVD</sequence>
<reference evidence="2" key="1">
    <citation type="journal article" date="2019" name="Int. J. Syst. Evol. Microbiol.">
        <title>The Global Catalogue of Microorganisms (GCM) 10K type strain sequencing project: providing services to taxonomists for standard genome sequencing and annotation.</title>
        <authorList>
            <consortium name="The Broad Institute Genomics Platform"/>
            <consortium name="The Broad Institute Genome Sequencing Center for Infectious Disease"/>
            <person name="Wu L."/>
            <person name="Ma J."/>
        </authorList>
    </citation>
    <scope>NUCLEOTIDE SEQUENCE [LARGE SCALE GENOMIC DNA]</scope>
    <source>
        <strain evidence="2">CCM 7282</strain>
    </source>
</reference>
<organism evidence="1 2">
    <name type="scientific">Thalassobacillus devorans</name>
    <dbReference type="NCBI Taxonomy" id="279813"/>
    <lineage>
        <taxon>Bacteria</taxon>
        <taxon>Bacillati</taxon>
        <taxon>Bacillota</taxon>
        <taxon>Bacilli</taxon>
        <taxon>Bacillales</taxon>
        <taxon>Bacillaceae</taxon>
        <taxon>Thalassobacillus</taxon>
    </lineage>
</organism>
<gene>
    <name evidence="1" type="ORF">GCM10007216_18570</name>
</gene>
<comment type="caution">
    <text evidence="1">The sequence shown here is derived from an EMBL/GenBank/DDBJ whole genome shotgun (WGS) entry which is preliminary data.</text>
</comment>
<evidence type="ECO:0008006" key="3">
    <source>
        <dbReference type="Google" id="ProtNLM"/>
    </source>
</evidence>
<evidence type="ECO:0000313" key="1">
    <source>
        <dbReference type="EMBL" id="GGC88107.1"/>
    </source>
</evidence>
<name>A0ABQ1NZ68_9BACI</name>
<keyword evidence="2" id="KW-1185">Reference proteome</keyword>
<dbReference type="EMBL" id="BMCJ01000003">
    <property type="protein sequence ID" value="GGC88107.1"/>
    <property type="molecule type" value="Genomic_DNA"/>
</dbReference>